<evidence type="ECO:0000256" key="2">
    <source>
        <dbReference type="ARBA" id="ARBA00004651"/>
    </source>
</evidence>
<dbReference type="GO" id="GO:0005886">
    <property type="term" value="C:plasma membrane"/>
    <property type="evidence" value="ECO:0007669"/>
    <property type="project" value="UniProtKB-SubCell"/>
</dbReference>
<dbReference type="GO" id="GO:0000155">
    <property type="term" value="F:phosphorelay sensor kinase activity"/>
    <property type="evidence" value="ECO:0007669"/>
    <property type="project" value="InterPro"/>
</dbReference>
<dbReference type="InterPro" id="IPR050640">
    <property type="entry name" value="Bact_2-comp_sensor_kinase"/>
</dbReference>
<keyword evidence="12" id="KW-0902">Two-component regulatory system</keyword>
<dbReference type="Pfam" id="PF06580">
    <property type="entry name" value="His_kinase"/>
    <property type="match status" value="1"/>
</dbReference>
<dbReference type="InterPro" id="IPR036890">
    <property type="entry name" value="HATPase_C_sf"/>
</dbReference>
<evidence type="ECO:0000259" key="15">
    <source>
        <dbReference type="PROSITE" id="PS50109"/>
    </source>
</evidence>
<evidence type="ECO:0000256" key="12">
    <source>
        <dbReference type="ARBA" id="ARBA00023012"/>
    </source>
</evidence>
<dbReference type="PANTHER" id="PTHR34220">
    <property type="entry name" value="SENSOR HISTIDINE KINASE YPDA"/>
    <property type="match status" value="1"/>
</dbReference>
<dbReference type="SMART" id="SM00387">
    <property type="entry name" value="HATPase_c"/>
    <property type="match status" value="1"/>
</dbReference>
<proteinExistence type="predicted"/>
<feature type="transmembrane region" description="Helical" evidence="14">
    <location>
        <begin position="15"/>
        <end position="36"/>
    </location>
</feature>
<feature type="domain" description="HAMP" evidence="16">
    <location>
        <begin position="326"/>
        <end position="378"/>
    </location>
</feature>
<keyword evidence="10" id="KW-0067">ATP-binding</keyword>
<evidence type="ECO:0000256" key="4">
    <source>
        <dbReference type="ARBA" id="ARBA00022475"/>
    </source>
</evidence>
<keyword evidence="4" id="KW-1003">Cell membrane</keyword>
<accession>A0A173TH86</accession>
<sequence>MRRRITDTTFGKMTVAYLLFGVIPLFLISLLFFSRFTDNIRETMIRNYAQINGYFARNVQDIMESADAAMAELYNYETDDGESLAAVLKNSNLTDGERSLEVDEALKEVMAKSKHIASTRFVDINGKIYSVYYNQEKTLRNDAQYYTQMRIIAQDEMRDLCVLRTTEESNICINSDDFIFVLVRNYMDTTSINRAYNTPLGTLFVDINVNVLENLVDKIGLEKGSLYICNPKEKHYVYSQDRKDYLDGRNPLGEKVMAQLKGSEGYEKIDGNWIFYARIMDTDEYAVLKLNDAEAMGYYFSNRTMMAVILLFSCIFLVLLYIIFSKRMSEPVQKVQEAMKQVESGRMDVHLEINTHDEMEIIADGFNKMVERLNDYINQVYVARICQKDAELNALKMQIQPHYLYNTLDVIRMTALEKNDEKTAELLECLAHQLRYVMGEHTDCIVLRDELQALREYFVIMKVRYEGRIRLSIQVSDEDAQLYIPKLLLQPVVENAIRHGLREKKGEGTVAIRVERKEDYLEIVVMDDGVGMEEDQVRIMQETLDNPEIGKTDANGRLSVGMKNVYDRIKLNCGKEYGFGIESFQGVGTIVTYRLPIWEEPENVESSDRG</sequence>
<evidence type="ECO:0000313" key="17">
    <source>
        <dbReference type="EMBL" id="CUN01790.1"/>
    </source>
</evidence>
<comment type="subcellular location">
    <subcellularLocation>
        <location evidence="2">Cell membrane</location>
        <topology evidence="2">Multi-pass membrane protein</topology>
    </subcellularLocation>
</comment>
<evidence type="ECO:0000256" key="14">
    <source>
        <dbReference type="SAM" id="Phobius"/>
    </source>
</evidence>
<keyword evidence="6 17" id="KW-0808">Transferase</keyword>
<keyword evidence="8" id="KW-0547">Nucleotide-binding</keyword>
<evidence type="ECO:0000256" key="8">
    <source>
        <dbReference type="ARBA" id="ARBA00022741"/>
    </source>
</evidence>
<dbReference type="RefSeq" id="WP_055290189.1">
    <property type="nucleotide sequence ID" value="NZ_CP173382.1"/>
</dbReference>
<feature type="domain" description="Histidine kinase" evidence="15">
    <location>
        <begin position="399"/>
        <end position="599"/>
    </location>
</feature>
<evidence type="ECO:0000256" key="3">
    <source>
        <dbReference type="ARBA" id="ARBA00012438"/>
    </source>
</evidence>
<reference evidence="17 18" key="1">
    <citation type="submission" date="2015-09" db="EMBL/GenBank/DDBJ databases">
        <authorList>
            <consortium name="Pathogen Informatics"/>
        </authorList>
    </citation>
    <scope>NUCLEOTIDE SEQUENCE [LARGE SCALE GENOMIC DNA]</scope>
    <source>
        <strain evidence="17 18">2789STDY5608891</strain>
    </source>
</reference>
<evidence type="ECO:0000256" key="1">
    <source>
        <dbReference type="ARBA" id="ARBA00000085"/>
    </source>
</evidence>
<evidence type="ECO:0000256" key="9">
    <source>
        <dbReference type="ARBA" id="ARBA00022777"/>
    </source>
</evidence>
<evidence type="ECO:0000259" key="16">
    <source>
        <dbReference type="PROSITE" id="PS50885"/>
    </source>
</evidence>
<evidence type="ECO:0000313" key="18">
    <source>
        <dbReference type="Proteomes" id="UP000095492"/>
    </source>
</evidence>
<dbReference type="InterPro" id="IPR010559">
    <property type="entry name" value="Sig_transdc_His_kin_internal"/>
</dbReference>
<dbReference type="Pfam" id="PF02518">
    <property type="entry name" value="HATPase_c"/>
    <property type="match status" value="1"/>
</dbReference>
<dbReference type="InterPro" id="IPR003594">
    <property type="entry name" value="HATPase_dom"/>
</dbReference>
<evidence type="ECO:0000256" key="13">
    <source>
        <dbReference type="ARBA" id="ARBA00023136"/>
    </source>
</evidence>
<dbReference type="STRING" id="39490.ERS852448_01496"/>
<dbReference type="OrthoDB" id="9809348at2"/>
<keyword evidence="5" id="KW-0597">Phosphoprotein</keyword>
<feature type="transmembrane region" description="Helical" evidence="14">
    <location>
        <begin position="305"/>
        <end position="324"/>
    </location>
</feature>
<gene>
    <name evidence="17" type="primary">yehU_3</name>
    <name evidence="17" type="ORF">ERS852448_01496</name>
</gene>
<keyword evidence="11 14" id="KW-1133">Transmembrane helix</keyword>
<dbReference type="Gene3D" id="3.30.565.10">
    <property type="entry name" value="Histidine kinase-like ATPase, C-terminal domain"/>
    <property type="match status" value="1"/>
</dbReference>
<dbReference type="CDD" id="cd06225">
    <property type="entry name" value="HAMP"/>
    <property type="match status" value="1"/>
</dbReference>
<dbReference type="GO" id="GO:0005524">
    <property type="term" value="F:ATP binding"/>
    <property type="evidence" value="ECO:0007669"/>
    <property type="project" value="UniProtKB-KW"/>
</dbReference>
<evidence type="ECO:0000256" key="10">
    <source>
        <dbReference type="ARBA" id="ARBA00022840"/>
    </source>
</evidence>
<keyword evidence="7 14" id="KW-0812">Transmembrane</keyword>
<evidence type="ECO:0000256" key="7">
    <source>
        <dbReference type="ARBA" id="ARBA00022692"/>
    </source>
</evidence>
<dbReference type="Pfam" id="PF00672">
    <property type="entry name" value="HAMP"/>
    <property type="match status" value="1"/>
</dbReference>
<evidence type="ECO:0000256" key="11">
    <source>
        <dbReference type="ARBA" id="ARBA00022989"/>
    </source>
</evidence>
<dbReference type="AlphaFoldDB" id="A0A173TH86"/>
<name>A0A173TH86_EUBRA</name>
<dbReference type="Gene3D" id="6.10.340.10">
    <property type="match status" value="1"/>
</dbReference>
<comment type="catalytic activity">
    <reaction evidence="1">
        <text>ATP + protein L-histidine = ADP + protein N-phospho-L-histidine.</text>
        <dbReference type="EC" id="2.7.13.3"/>
    </reaction>
</comment>
<organism evidence="17 18">
    <name type="scientific">Eubacterium ramulus</name>
    <dbReference type="NCBI Taxonomy" id="39490"/>
    <lineage>
        <taxon>Bacteria</taxon>
        <taxon>Bacillati</taxon>
        <taxon>Bacillota</taxon>
        <taxon>Clostridia</taxon>
        <taxon>Eubacteriales</taxon>
        <taxon>Eubacteriaceae</taxon>
        <taxon>Eubacterium</taxon>
    </lineage>
</organism>
<dbReference type="InterPro" id="IPR003660">
    <property type="entry name" value="HAMP_dom"/>
</dbReference>
<dbReference type="PROSITE" id="PS50885">
    <property type="entry name" value="HAMP"/>
    <property type="match status" value="1"/>
</dbReference>
<dbReference type="SUPFAM" id="SSF55874">
    <property type="entry name" value="ATPase domain of HSP90 chaperone/DNA topoisomerase II/histidine kinase"/>
    <property type="match status" value="1"/>
</dbReference>
<protein>
    <recommendedName>
        <fullName evidence="3">histidine kinase</fullName>
        <ecNumber evidence="3">2.7.13.3</ecNumber>
    </recommendedName>
</protein>
<evidence type="ECO:0000256" key="5">
    <source>
        <dbReference type="ARBA" id="ARBA00022553"/>
    </source>
</evidence>
<dbReference type="GeneID" id="97389661"/>
<evidence type="ECO:0000256" key="6">
    <source>
        <dbReference type="ARBA" id="ARBA00022679"/>
    </source>
</evidence>
<dbReference type="PANTHER" id="PTHR34220:SF11">
    <property type="entry name" value="SENSOR PROTEIN KINASE HPTS"/>
    <property type="match status" value="1"/>
</dbReference>
<dbReference type="InterPro" id="IPR005467">
    <property type="entry name" value="His_kinase_dom"/>
</dbReference>
<dbReference type="SMART" id="SM00304">
    <property type="entry name" value="HAMP"/>
    <property type="match status" value="1"/>
</dbReference>
<dbReference type="PROSITE" id="PS50109">
    <property type="entry name" value="HIS_KIN"/>
    <property type="match status" value="1"/>
</dbReference>
<dbReference type="SUPFAM" id="SSF158472">
    <property type="entry name" value="HAMP domain-like"/>
    <property type="match status" value="1"/>
</dbReference>
<keyword evidence="13 14" id="KW-0472">Membrane</keyword>
<dbReference type="EC" id="2.7.13.3" evidence="3"/>
<dbReference type="EMBL" id="CYYA01000008">
    <property type="protein sequence ID" value="CUN01790.1"/>
    <property type="molecule type" value="Genomic_DNA"/>
</dbReference>
<dbReference type="Proteomes" id="UP000095492">
    <property type="component" value="Unassembled WGS sequence"/>
</dbReference>
<keyword evidence="9 17" id="KW-0418">Kinase</keyword>